<name>A0A411YEM0_9ACTN</name>
<feature type="region of interest" description="Disordered" evidence="5">
    <location>
        <begin position="1"/>
        <end position="49"/>
    </location>
</feature>
<feature type="domain" description="ABC transporter" evidence="6">
    <location>
        <begin position="73"/>
        <end position="300"/>
    </location>
</feature>
<dbReference type="InterPro" id="IPR017871">
    <property type="entry name" value="ABC_transporter-like_CS"/>
</dbReference>
<evidence type="ECO:0000256" key="4">
    <source>
        <dbReference type="ARBA" id="ARBA00022840"/>
    </source>
</evidence>
<feature type="compositionally biased region" description="Basic and acidic residues" evidence="5">
    <location>
        <begin position="37"/>
        <end position="48"/>
    </location>
</feature>
<proteinExistence type="inferred from homology"/>
<organism evidence="7 8">
    <name type="scientific">Egibacter rhizosphaerae</name>
    <dbReference type="NCBI Taxonomy" id="1670831"/>
    <lineage>
        <taxon>Bacteria</taxon>
        <taxon>Bacillati</taxon>
        <taxon>Actinomycetota</taxon>
        <taxon>Nitriliruptoria</taxon>
        <taxon>Egibacterales</taxon>
        <taxon>Egibacteraceae</taxon>
        <taxon>Egibacter</taxon>
    </lineage>
</organism>
<reference evidence="7 8" key="1">
    <citation type="submission" date="2019-01" db="EMBL/GenBank/DDBJ databases">
        <title>Egibacter rhizosphaerae EGI 80759T.</title>
        <authorList>
            <person name="Chen D.-D."/>
            <person name="Tian Y."/>
            <person name="Jiao J.-Y."/>
            <person name="Zhang X.-T."/>
            <person name="Zhang Y.-G."/>
            <person name="Zhang Y."/>
            <person name="Xiao M."/>
            <person name="Shu W.-S."/>
            <person name="Li W.-J."/>
        </authorList>
    </citation>
    <scope>NUCLEOTIDE SEQUENCE [LARGE SCALE GENOMIC DNA]</scope>
    <source>
        <strain evidence="7 8">EGI 80759</strain>
    </source>
</reference>
<evidence type="ECO:0000313" key="8">
    <source>
        <dbReference type="Proteomes" id="UP000291469"/>
    </source>
</evidence>
<dbReference type="PANTHER" id="PTHR43335">
    <property type="entry name" value="ABC TRANSPORTER, ATP-BINDING PROTEIN"/>
    <property type="match status" value="1"/>
</dbReference>
<evidence type="ECO:0000256" key="3">
    <source>
        <dbReference type="ARBA" id="ARBA00022741"/>
    </source>
</evidence>
<sequence length="309" mass="32958">MFATVPTRRSSGASPQGARRRLHLPEERRRRASPRRPRSERSHQERRYGGSAAIVCSGCPAIPDEKESRVSAIAIVDLEKHYGNVRAVDGLSFTVPHGRVTGFLGPNGAGKTTTMRTLLGLTTPDAGSARIEGRPYQELDDPSGTVGAVLDAGGFHDGRSGRAHLRAVATAAGIPRQRVDEVLTHVGLDAPGVAKRRVRGYSLGMRQRLGIATALLGKPRILVLDEPANGLDPAGMRWLRDELRGFAARGGAVLVSSHLLAEIVQVADDVAVVGHGRLLAHAPIDDLVADGASLEDVYLDLTQSTEVPR</sequence>
<evidence type="ECO:0000256" key="2">
    <source>
        <dbReference type="ARBA" id="ARBA00022448"/>
    </source>
</evidence>
<keyword evidence="2" id="KW-0813">Transport</keyword>
<keyword evidence="4 7" id="KW-0067">ATP-binding</keyword>
<evidence type="ECO:0000259" key="6">
    <source>
        <dbReference type="PROSITE" id="PS50893"/>
    </source>
</evidence>
<dbReference type="SUPFAM" id="SSF52540">
    <property type="entry name" value="P-loop containing nucleoside triphosphate hydrolases"/>
    <property type="match status" value="1"/>
</dbReference>
<dbReference type="GO" id="GO:0016887">
    <property type="term" value="F:ATP hydrolysis activity"/>
    <property type="evidence" value="ECO:0007669"/>
    <property type="project" value="InterPro"/>
</dbReference>
<dbReference type="Pfam" id="PF00005">
    <property type="entry name" value="ABC_tran"/>
    <property type="match status" value="1"/>
</dbReference>
<gene>
    <name evidence="7" type="ORF">ER308_09190</name>
</gene>
<protein>
    <submittedName>
        <fullName evidence="7">ATP-binding cassette domain-containing protein</fullName>
    </submittedName>
</protein>
<dbReference type="OrthoDB" id="9781246at2"/>
<dbReference type="PANTHER" id="PTHR43335:SF4">
    <property type="entry name" value="ABC TRANSPORTER, ATP-BINDING PROTEIN"/>
    <property type="match status" value="1"/>
</dbReference>
<dbReference type="InterPro" id="IPR003439">
    <property type="entry name" value="ABC_transporter-like_ATP-bd"/>
</dbReference>
<comment type="similarity">
    <text evidence="1">Belongs to the ABC transporter superfamily.</text>
</comment>
<dbReference type="AlphaFoldDB" id="A0A411YEM0"/>
<accession>A0A411YEM0</accession>
<keyword evidence="3" id="KW-0547">Nucleotide-binding</keyword>
<dbReference type="Gene3D" id="3.40.50.300">
    <property type="entry name" value="P-loop containing nucleotide triphosphate hydrolases"/>
    <property type="match status" value="1"/>
</dbReference>
<dbReference type="PROSITE" id="PS00211">
    <property type="entry name" value="ABC_TRANSPORTER_1"/>
    <property type="match status" value="1"/>
</dbReference>
<evidence type="ECO:0000256" key="5">
    <source>
        <dbReference type="SAM" id="MobiDB-lite"/>
    </source>
</evidence>
<keyword evidence="8" id="KW-1185">Reference proteome</keyword>
<dbReference type="GO" id="GO:0005524">
    <property type="term" value="F:ATP binding"/>
    <property type="evidence" value="ECO:0007669"/>
    <property type="project" value="UniProtKB-KW"/>
</dbReference>
<evidence type="ECO:0000313" key="7">
    <source>
        <dbReference type="EMBL" id="QBI19703.1"/>
    </source>
</evidence>
<dbReference type="PROSITE" id="PS50893">
    <property type="entry name" value="ABC_TRANSPORTER_2"/>
    <property type="match status" value="1"/>
</dbReference>
<dbReference type="Proteomes" id="UP000291469">
    <property type="component" value="Chromosome"/>
</dbReference>
<dbReference type="SMART" id="SM00382">
    <property type="entry name" value="AAA"/>
    <property type="match status" value="1"/>
</dbReference>
<dbReference type="KEGG" id="erz:ER308_09190"/>
<dbReference type="InterPro" id="IPR003593">
    <property type="entry name" value="AAA+_ATPase"/>
</dbReference>
<dbReference type="InterPro" id="IPR027417">
    <property type="entry name" value="P-loop_NTPase"/>
</dbReference>
<evidence type="ECO:0000256" key="1">
    <source>
        <dbReference type="ARBA" id="ARBA00005417"/>
    </source>
</evidence>
<dbReference type="EMBL" id="CP036402">
    <property type="protein sequence ID" value="QBI19703.1"/>
    <property type="molecule type" value="Genomic_DNA"/>
</dbReference>